<reference evidence="1 2" key="1">
    <citation type="submission" date="2017-10" db="EMBL/GenBank/DDBJ databases">
        <title>Genomic analysis of the genus Acetobacter.</title>
        <authorList>
            <person name="Kim K.H."/>
            <person name="Chun B.H."/>
            <person name="Son A.R."/>
            <person name="Jeon C.O."/>
        </authorList>
    </citation>
    <scope>NUCLEOTIDE SEQUENCE [LARGE SCALE GENOMIC DNA]</scope>
    <source>
        <strain evidence="1 2">LHT 2458</strain>
    </source>
</reference>
<sequence>MRSFPSFCCGLLSGIWADDATRSVSYAAFACRQTSRSDGMWFNVSRKNASIETKQAGDCGLFATGV</sequence>
<evidence type="ECO:0000313" key="1">
    <source>
        <dbReference type="EMBL" id="PHY94906.1"/>
    </source>
</evidence>
<protein>
    <submittedName>
        <fullName evidence="1">Uncharacterized protein</fullName>
    </submittedName>
</protein>
<gene>
    <name evidence="1" type="ORF">CSR02_04100</name>
</gene>
<dbReference type="Proteomes" id="UP000228751">
    <property type="component" value="Unassembled WGS sequence"/>
</dbReference>
<name>A0A2G4REB2_9PROT</name>
<proteinExistence type="predicted"/>
<organism evidence="1 2">
    <name type="scientific">Acetobacter pomorum</name>
    <dbReference type="NCBI Taxonomy" id="65959"/>
    <lineage>
        <taxon>Bacteria</taxon>
        <taxon>Pseudomonadati</taxon>
        <taxon>Pseudomonadota</taxon>
        <taxon>Alphaproteobacteria</taxon>
        <taxon>Acetobacterales</taxon>
        <taxon>Acetobacteraceae</taxon>
        <taxon>Acetobacter</taxon>
    </lineage>
</organism>
<dbReference type="OrthoDB" id="7220326at2"/>
<dbReference type="AlphaFoldDB" id="A0A2G4REB2"/>
<evidence type="ECO:0000313" key="2">
    <source>
        <dbReference type="Proteomes" id="UP000228751"/>
    </source>
</evidence>
<comment type="caution">
    <text evidence="1">The sequence shown here is derived from an EMBL/GenBank/DDBJ whole genome shotgun (WGS) entry which is preliminary data.</text>
</comment>
<keyword evidence="2" id="KW-1185">Reference proteome</keyword>
<dbReference type="EMBL" id="PEBQ01000057">
    <property type="protein sequence ID" value="PHY94906.1"/>
    <property type="molecule type" value="Genomic_DNA"/>
</dbReference>
<accession>A0A2G4REB2</accession>